<organism evidence="1 2">
    <name type="scientific">Candidatus Yonathbacteria bacterium RIFOXYD1_FULL_52_36</name>
    <dbReference type="NCBI Taxonomy" id="1802730"/>
    <lineage>
        <taxon>Bacteria</taxon>
        <taxon>Candidatus Yonathiibacteriota</taxon>
    </lineage>
</organism>
<accession>A0A1G2SIP0</accession>
<reference evidence="1 2" key="1">
    <citation type="journal article" date="2016" name="Nat. Commun.">
        <title>Thousands of microbial genomes shed light on interconnected biogeochemical processes in an aquifer system.</title>
        <authorList>
            <person name="Anantharaman K."/>
            <person name="Brown C.T."/>
            <person name="Hug L.A."/>
            <person name="Sharon I."/>
            <person name="Castelle C.J."/>
            <person name="Probst A.J."/>
            <person name="Thomas B.C."/>
            <person name="Singh A."/>
            <person name="Wilkins M.J."/>
            <person name="Karaoz U."/>
            <person name="Brodie E.L."/>
            <person name="Williams K.H."/>
            <person name="Hubbard S.S."/>
            <person name="Banfield J.F."/>
        </authorList>
    </citation>
    <scope>NUCLEOTIDE SEQUENCE [LARGE SCALE GENOMIC DNA]</scope>
</reference>
<proteinExistence type="predicted"/>
<protein>
    <submittedName>
        <fullName evidence="1">Uncharacterized protein</fullName>
    </submittedName>
</protein>
<sequence length="184" mass="21361">MKNNNDAKKIAELFLARYLTFKFASECVSLMEKTKNDVSDAGGAYLFLASNALELYAKSFMCLRWEKYDNLDIEEINKRASAFGHELDHIYHYQGVGEDFMLTAGVKKVKLSKQKSNGKTFNHHYFDFYLSNEIIRVYPVESLRYGVLTPKKNDFMILEQTKLLNLCKAVRNAVLVEAKQYLKW</sequence>
<evidence type="ECO:0000313" key="1">
    <source>
        <dbReference type="EMBL" id="OHA84915.1"/>
    </source>
</evidence>
<name>A0A1G2SIP0_9BACT</name>
<dbReference type="Proteomes" id="UP000178168">
    <property type="component" value="Unassembled WGS sequence"/>
</dbReference>
<comment type="caution">
    <text evidence="1">The sequence shown here is derived from an EMBL/GenBank/DDBJ whole genome shotgun (WGS) entry which is preliminary data.</text>
</comment>
<dbReference type="STRING" id="1802730.A2591_01145"/>
<gene>
    <name evidence="1" type="ORF">A2591_01145</name>
</gene>
<evidence type="ECO:0000313" key="2">
    <source>
        <dbReference type="Proteomes" id="UP000178168"/>
    </source>
</evidence>
<dbReference type="AlphaFoldDB" id="A0A1G2SIP0"/>
<dbReference type="EMBL" id="MHUZ01000034">
    <property type="protein sequence ID" value="OHA84915.1"/>
    <property type="molecule type" value="Genomic_DNA"/>
</dbReference>